<keyword evidence="3" id="KW-1185">Reference proteome</keyword>
<name>A0ABU9ZL23_9HYPH</name>
<accession>A0ABU9ZL23</accession>
<dbReference type="RefSeq" id="WP_345972552.1">
    <property type="nucleotide sequence ID" value="NZ_JAQYXL010000003.1"/>
</dbReference>
<reference evidence="2 3" key="1">
    <citation type="journal article" date="2023" name="PLoS ONE">
        <title>Complete genome assembly of Hawai'i environmental nontuberculous mycobacteria reveals unexpected co-isolation with methylobacteria.</title>
        <authorList>
            <person name="Hendrix J."/>
            <person name="Epperson L.E."/>
            <person name="Tong E.I."/>
            <person name="Chan Y.L."/>
            <person name="Hasan N.A."/>
            <person name="Dawrs S.N."/>
            <person name="Norton G.J."/>
            <person name="Virdi R."/>
            <person name="Crooks J.L."/>
            <person name="Chan E.D."/>
            <person name="Honda J.R."/>
            <person name="Strong M."/>
        </authorList>
    </citation>
    <scope>NUCLEOTIDE SEQUENCE [LARGE SCALE GENOMIC DNA]</scope>
    <source>
        <strain evidence="2 3">NJH_HI01</strain>
    </source>
</reference>
<evidence type="ECO:0000313" key="3">
    <source>
        <dbReference type="Proteomes" id="UP001404845"/>
    </source>
</evidence>
<dbReference type="Proteomes" id="UP001404845">
    <property type="component" value="Unassembled WGS sequence"/>
</dbReference>
<protein>
    <submittedName>
        <fullName evidence="2">Glycogen debranching N-terminal domain-containing protein</fullName>
    </submittedName>
</protein>
<dbReference type="EMBL" id="JAQYXL010000003">
    <property type="protein sequence ID" value="MEN3231876.1"/>
    <property type="molecule type" value="Genomic_DNA"/>
</dbReference>
<organism evidence="2 3">
    <name type="scientific">Methylorubrum rhodesianum</name>
    <dbReference type="NCBI Taxonomy" id="29427"/>
    <lineage>
        <taxon>Bacteria</taxon>
        <taxon>Pseudomonadati</taxon>
        <taxon>Pseudomonadota</taxon>
        <taxon>Alphaproteobacteria</taxon>
        <taxon>Hyphomicrobiales</taxon>
        <taxon>Methylobacteriaceae</taxon>
        <taxon>Methylorubrum</taxon>
    </lineage>
</organism>
<proteinExistence type="predicted"/>
<gene>
    <name evidence="2" type="ORF">PUR21_30350</name>
</gene>
<dbReference type="InterPro" id="IPR032856">
    <property type="entry name" value="GDE_N_bis"/>
</dbReference>
<feature type="domain" description="Putative glycogen debranching enzyme N-terminal" evidence="1">
    <location>
        <begin position="16"/>
        <end position="145"/>
    </location>
</feature>
<sequence>MSFKVPVGPAQIVIHGGQTILMSKLTGQIDYPSDKGLYFRDTRLLSAWAVYANGEPWDLLNGGAVSYDVARIFLINRAFATEDGAVPAQTLGLVLGRVIDGGMHEDLDITNYGLKPVRFNLEIALRCDFADIFEVEADHIVRRGHIGAR</sequence>
<dbReference type="Pfam" id="PF14742">
    <property type="entry name" value="GDE_N_bis"/>
    <property type="match status" value="1"/>
</dbReference>
<evidence type="ECO:0000259" key="1">
    <source>
        <dbReference type="Pfam" id="PF14742"/>
    </source>
</evidence>
<evidence type="ECO:0000313" key="2">
    <source>
        <dbReference type="EMBL" id="MEN3231876.1"/>
    </source>
</evidence>
<comment type="caution">
    <text evidence="2">The sequence shown here is derived from an EMBL/GenBank/DDBJ whole genome shotgun (WGS) entry which is preliminary data.</text>
</comment>